<proteinExistence type="predicted"/>
<sequence length="100" mass="11884">MKCQIMTPYQTETTLSNILLVDNINWSHKTTFLCNFFEICKITKQRRIESFVCFMPNVHMHEMRKGQNDQHLVKAIENWGFIWTAKVLSSCWSCSLFTIF</sequence>
<keyword evidence="2" id="KW-1185">Reference proteome</keyword>
<evidence type="ECO:0000313" key="2">
    <source>
        <dbReference type="Proteomes" id="UP001476798"/>
    </source>
</evidence>
<dbReference type="EMBL" id="JAHRIO010080846">
    <property type="protein sequence ID" value="MEQ2184959.1"/>
    <property type="molecule type" value="Genomic_DNA"/>
</dbReference>
<reference evidence="1 2" key="1">
    <citation type="submission" date="2021-06" db="EMBL/GenBank/DDBJ databases">
        <authorList>
            <person name="Palmer J.M."/>
        </authorList>
    </citation>
    <scope>NUCLEOTIDE SEQUENCE [LARGE SCALE GENOMIC DNA]</scope>
    <source>
        <strain evidence="1 2">GA_2019</strain>
        <tissue evidence="1">Muscle</tissue>
    </source>
</reference>
<accession>A0ABV0PNB6</accession>
<protein>
    <submittedName>
        <fullName evidence="1">Uncharacterized protein</fullName>
    </submittedName>
</protein>
<organism evidence="1 2">
    <name type="scientific">Goodea atripinnis</name>
    <dbReference type="NCBI Taxonomy" id="208336"/>
    <lineage>
        <taxon>Eukaryota</taxon>
        <taxon>Metazoa</taxon>
        <taxon>Chordata</taxon>
        <taxon>Craniata</taxon>
        <taxon>Vertebrata</taxon>
        <taxon>Euteleostomi</taxon>
        <taxon>Actinopterygii</taxon>
        <taxon>Neopterygii</taxon>
        <taxon>Teleostei</taxon>
        <taxon>Neoteleostei</taxon>
        <taxon>Acanthomorphata</taxon>
        <taxon>Ovalentaria</taxon>
        <taxon>Atherinomorphae</taxon>
        <taxon>Cyprinodontiformes</taxon>
        <taxon>Goodeidae</taxon>
        <taxon>Goodea</taxon>
    </lineage>
</organism>
<evidence type="ECO:0000313" key="1">
    <source>
        <dbReference type="EMBL" id="MEQ2184959.1"/>
    </source>
</evidence>
<name>A0ABV0PNB6_9TELE</name>
<gene>
    <name evidence="1" type="ORF">GOODEAATRI_013258</name>
</gene>
<comment type="caution">
    <text evidence="1">The sequence shown here is derived from an EMBL/GenBank/DDBJ whole genome shotgun (WGS) entry which is preliminary data.</text>
</comment>
<dbReference type="Proteomes" id="UP001476798">
    <property type="component" value="Unassembled WGS sequence"/>
</dbReference>